<dbReference type="AlphaFoldDB" id="A0A034WQA0"/>
<dbReference type="Gene3D" id="2.10.25.10">
    <property type="entry name" value="Laminin"/>
    <property type="match status" value="2"/>
</dbReference>
<feature type="domain" description="EGF-like" evidence="2">
    <location>
        <begin position="98"/>
        <end position="131"/>
    </location>
</feature>
<evidence type="ECO:0000313" key="3">
    <source>
        <dbReference type="EMBL" id="JAC56517.1"/>
    </source>
</evidence>
<feature type="domain" description="EGF-like" evidence="2">
    <location>
        <begin position="52"/>
        <end position="85"/>
    </location>
</feature>
<dbReference type="EMBL" id="GAKP01002435">
    <property type="protein sequence ID" value="JAC56517.1"/>
    <property type="molecule type" value="Transcribed_RNA"/>
</dbReference>
<evidence type="ECO:0000259" key="2">
    <source>
        <dbReference type="SMART" id="SM00181"/>
    </source>
</evidence>
<name>A0A034WQA0_BACDO</name>
<organism evidence="3">
    <name type="scientific">Bactrocera dorsalis</name>
    <name type="common">Oriental fruit fly</name>
    <name type="synonym">Dacus dorsalis</name>
    <dbReference type="NCBI Taxonomy" id="27457"/>
    <lineage>
        <taxon>Eukaryota</taxon>
        <taxon>Metazoa</taxon>
        <taxon>Ecdysozoa</taxon>
        <taxon>Arthropoda</taxon>
        <taxon>Hexapoda</taxon>
        <taxon>Insecta</taxon>
        <taxon>Pterygota</taxon>
        <taxon>Neoptera</taxon>
        <taxon>Endopterygota</taxon>
        <taxon>Diptera</taxon>
        <taxon>Brachycera</taxon>
        <taxon>Muscomorpha</taxon>
        <taxon>Tephritoidea</taxon>
        <taxon>Tephritidae</taxon>
        <taxon>Bactrocera</taxon>
        <taxon>Bactrocera</taxon>
    </lineage>
</organism>
<dbReference type="PANTHER" id="PTHR24047">
    <property type="entry name" value="FI01909P-RELATED"/>
    <property type="match status" value="1"/>
</dbReference>
<gene>
    <name evidence="3" type="primary">FBN2</name>
</gene>
<protein>
    <submittedName>
        <fullName evidence="3">Fibrillin-2</fullName>
    </submittedName>
</protein>
<feature type="domain" description="EGF-like" evidence="2">
    <location>
        <begin position="133"/>
        <end position="166"/>
    </location>
</feature>
<dbReference type="OrthoDB" id="409374at2759"/>
<dbReference type="InterPro" id="IPR053255">
    <property type="entry name" value="EGF-like_domain"/>
</dbReference>
<feature type="signal peptide" evidence="1">
    <location>
        <begin position="1"/>
        <end position="22"/>
    </location>
</feature>
<dbReference type="PANTHER" id="PTHR24047:SF32">
    <property type="entry name" value="FI01909P-RELATED"/>
    <property type="match status" value="1"/>
</dbReference>
<accession>A0A034WQA0</accession>
<keyword evidence="1" id="KW-0732">Signal</keyword>
<dbReference type="SMART" id="SM00181">
    <property type="entry name" value="EGF"/>
    <property type="match status" value="3"/>
</dbReference>
<evidence type="ECO:0000256" key="1">
    <source>
        <dbReference type="SAM" id="SignalP"/>
    </source>
</evidence>
<proteinExistence type="predicted"/>
<sequence length="221" mass="24362">MLKAHLIVLFLVGIAPVLEISAAFCTKYGSDGKIIRICCPGYEGDGVKCVPFCRRSCINGVCVKPDFCECHEGFAKHNGPHSPCEPITTALREPQAHSCHERCSNGTCVNDSCTCAQGWLLQQHEGRDICVPQCNGGCVNGYCSATNNCVCYEGFEAQASNQRECVRRSSSGALWTQFAQMNKILVSLLLISCYYAYWRTINTHAEHHSKCDPKRSIKGKE</sequence>
<feature type="chain" id="PRO_5001562994" evidence="1">
    <location>
        <begin position="23"/>
        <end position="221"/>
    </location>
</feature>
<dbReference type="InterPro" id="IPR000742">
    <property type="entry name" value="EGF"/>
</dbReference>
<reference evidence="3" key="1">
    <citation type="journal article" date="2014" name="BMC Genomics">
        <title>Characterizing the developmental transcriptome of the oriental fruit fly, Bactrocera dorsalis (Diptera: Tephritidae) through comparative genomic analysis with Drosophila melanogaster utilizing modENCODE datasets.</title>
        <authorList>
            <person name="Geib S.M."/>
            <person name="Calla B."/>
            <person name="Hall B."/>
            <person name="Hou S."/>
            <person name="Manoukis N.C."/>
        </authorList>
    </citation>
    <scope>NUCLEOTIDE SEQUENCE</scope>
    <source>
        <strain evidence="3">Punador</strain>
    </source>
</reference>